<reference evidence="3" key="1">
    <citation type="submission" date="2023-07" db="EMBL/GenBank/DDBJ databases">
        <title>draft genome sequence of fig (Ficus carica).</title>
        <authorList>
            <person name="Takahashi T."/>
            <person name="Nishimura K."/>
        </authorList>
    </citation>
    <scope>NUCLEOTIDE SEQUENCE</scope>
</reference>
<dbReference type="PANTHER" id="PTHR24186:SF50">
    <property type="entry name" value="ANKYRIN REPEAT-CONTAINING PROTEIN ITN1-LIKE ISOFORM X1"/>
    <property type="match status" value="1"/>
</dbReference>
<sequence length="106" mass="12008">MLRKLCVYFNEQRNVLQAAAIVGTHADGKWALTVKQLLEFDKSAAYIQDEQGRTVLHIAAWNGLEAIMKEIMLQCTDCCELVDNRGRNVLHFAVESNQFKAVEVII</sequence>
<keyword evidence="4" id="KW-1185">Reference proteome</keyword>
<protein>
    <submittedName>
        <fullName evidence="3">Uncharacterized protein</fullName>
    </submittedName>
</protein>
<dbReference type="Proteomes" id="UP001187192">
    <property type="component" value="Unassembled WGS sequence"/>
</dbReference>
<evidence type="ECO:0000313" key="4">
    <source>
        <dbReference type="Proteomes" id="UP001187192"/>
    </source>
</evidence>
<evidence type="ECO:0000313" key="3">
    <source>
        <dbReference type="EMBL" id="GMN32964.1"/>
    </source>
</evidence>
<dbReference type="AlphaFoldDB" id="A0AA88DBM2"/>
<dbReference type="Pfam" id="PF12796">
    <property type="entry name" value="Ank_2"/>
    <property type="match status" value="1"/>
</dbReference>
<dbReference type="Gene3D" id="1.25.40.20">
    <property type="entry name" value="Ankyrin repeat-containing domain"/>
    <property type="match status" value="1"/>
</dbReference>
<organism evidence="3 4">
    <name type="scientific">Ficus carica</name>
    <name type="common">Common fig</name>
    <dbReference type="NCBI Taxonomy" id="3494"/>
    <lineage>
        <taxon>Eukaryota</taxon>
        <taxon>Viridiplantae</taxon>
        <taxon>Streptophyta</taxon>
        <taxon>Embryophyta</taxon>
        <taxon>Tracheophyta</taxon>
        <taxon>Spermatophyta</taxon>
        <taxon>Magnoliopsida</taxon>
        <taxon>eudicotyledons</taxon>
        <taxon>Gunneridae</taxon>
        <taxon>Pentapetalae</taxon>
        <taxon>rosids</taxon>
        <taxon>fabids</taxon>
        <taxon>Rosales</taxon>
        <taxon>Moraceae</taxon>
        <taxon>Ficeae</taxon>
        <taxon>Ficus</taxon>
    </lineage>
</organism>
<keyword evidence="1" id="KW-0677">Repeat</keyword>
<accession>A0AA88DBM2</accession>
<keyword evidence="2" id="KW-0040">ANK repeat</keyword>
<evidence type="ECO:0000256" key="1">
    <source>
        <dbReference type="ARBA" id="ARBA00022737"/>
    </source>
</evidence>
<dbReference type="EMBL" id="BTGU01000004">
    <property type="protein sequence ID" value="GMN32964.1"/>
    <property type="molecule type" value="Genomic_DNA"/>
</dbReference>
<evidence type="ECO:0000256" key="2">
    <source>
        <dbReference type="ARBA" id="ARBA00023043"/>
    </source>
</evidence>
<dbReference type="InterPro" id="IPR002110">
    <property type="entry name" value="Ankyrin_rpt"/>
</dbReference>
<dbReference type="PANTHER" id="PTHR24186">
    <property type="entry name" value="PROTEIN PHOSPHATASE 1 REGULATORY SUBUNIT"/>
    <property type="match status" value="1"/>
</dbReference>
<proteinExistence type="predicted"/>
<dbReference type="GO" id="GO:0005886">
    <property type="term" value="C:plasma membrane"/>
    <property type="evidence" value="ECO:0007669"/>
    <property type="project" value="TreeGrafter"/>
</dbReference>
<name>A0AA88DBM2_FICCA</name>
<gene>
    <name evidence="3" type="ORF">TIFTF001_003887</name>
</gene>
<dbReference type="InterPro" id="IPR036770">
    <property type="entry name" value="Ankyrin_rpt-contain_sf"/>
</dbReference>
<comment type="caution">
    <text evidence="3">The sequence shown here is derived from an EMBL/GenBank/DDBJ whole genome shotgun (WGS) entry which is preliminary data.</text>
</comment>
<dbReference type="SUPFAM" id="SSF48403">
    <property type="entry name" value="Ankyrin repeat"/>
    <property type="match status" value="1"/>
</dbReference>